<proteinExistence type="inferred from homology"/>
<dbReference type="PANTHER" id="PTHR21443:SF0">
    <property type="entry name" value="CONSERVED OLIGOMERIC GOLGI COMPLEX SUBUNIT 7"/>
    <property type="match status" value="1"/>
</dbReference>
<evidence type="ECO:0000256" key="2">
    <source>
        <dbReference type="ARBA" id="ARBA00005831"/>
    </source>
</evidence>
<dbReference type="GO" id="GO:0017119">
    <property type="term" value="C:Golgi transport complex"/>
    <property type="evidence" value="ECO:0007669"/>
    <property type="project" value="InterPro"/>
</dbReference>
<evidence type="ECO:0000256" key="3">
    <source>
        <dbReference type="ARBA" id="ARBA00020984"/>
    </source>
</evidence>
<dbReference type="InterPro" id="IPR019335">
    <property type="entry name" value="COG7"/>
</dbReference>
<dbReference type="PANTHER" id="PTHR21443">
    <property type="entry name" value="CONSERVED OLIGOMERIC GOLGI COMPLEX COMPONENT 7"/>
    <property type="match status" value="1"/>
</dbReference>
<keyword evidence="6" id="KW-0333">Golgi apparatus</keyword>
<evidence type="ECO:0000256" key="1">
    <source>
        <dbReference type="ARBA" id="ARBA00004395"/>
    </source>
</evidence>
<dbReference type="eggNOG" id="KOG4182">
    <property type="taxonomic scope" value="Eukaryota"/>
</dbReference>
<accession>C3Y0W4</accession>
<evidence type="ECO:0000256" key="7">
    <source>
        <dbReference type="ARBA" id="ARBA00023136"/>
    </source>
</evidence>
<organism>
    <name type="scientific">Branchiostoma floridae</name>
    <name type="common">Florida lancelet</name>
    <name type="synonym">Amphioxus</name>
    <dbReference type="NCBI Taxonomy" id="7739"/>
    <lineage>
        <taxon>Eukaryota</taxon>
        <taxon>Metazoa</taxon>
        <taxon>Chordata</taxon>
        <taxon>Cephalochordata</taxon>
        <taxon>Leptocardii</taxon>
        <taxon>Amphioxiformes</taxon>
        <taxon>Branchiostomatidae</taxon>
        <taxon>Branchiostoma</taxon>
    </lineage>
</organism>
<dbReference type="STRING" id="7739.C3Y0W4"/>
<sequence>MKVLVELDAIKSRIQSMSVALQEADNWTKLSADVEEVFQSQDVHAISSQLVQMQKSLKMLSDTADYEDRCSHMEGLKNRLEAVVSPQLVAAFNSHNLESAQMYVRIFSDIERLQNLQSYYFKCHKARAPIVFHATLLQSWQDIVNIDPNQSLQDTLPKLYDQLLSTWQTEVQWCNQVFSEPVNVTATLVIQVLYSLEPSLPSCIQAALEDTPSTYNEEVITQLVRTIHSPYLPYLLQYSTLQEQHLKDQLRMVHLETEQQEVIDCVRLMGQSVSKLYSIANSAVEQCMSFTSGCGVCGLQKALTAYFTVYTSEFIRVLQALRVKCNIDEVKVSSGEIKEDWTLFQHALRILQTCG</sequence>
<keyword evidence="5" id="KW-0653">Protein transport</keyword>
<dbReference type="AlphaFoldDB" id="C3Y0W4"/>
<dbReference type="GO" id="GO:0000139">
    <property type="term" value="C:Golgi membrane"/>
    <property type="evidence" value="ECO:0007669"/>
    <property type="project" value="UniProtKB-SubCell"/>
</dbReference>
<comment type="similarity">
    <text evidence="2">Belongs to the COG7 family.</text>
</comment>
<evidence type="ECO:0000256" key="5">
    <source>
        <dbReference type="ARBA" id="ARBA00022927"/>
    </source>
</evidence>
<dbReference type="Pfam" id="PF10191">
    <property type="entry name" value="COG7"/>
    <property type="match status" value="1"/>
</dbReference>
<keyword evidence="7" id="KW-0472">Membrane</keyword>
<dbReference type="GO" id="GO:0006886">
    <property type="term" value="P:intracellular protein transport"/>
    <property type="evidence" value="ECO:0007669"/>
    <property type="project" value="InterPro"/>
</dbReference>
<keyword evidence="4" id="KW-0813">Transport</keyword>
<evidence type="ECO:0000256" key="8">
    <source>
        <dbReference type="ARBA" id="ARBA00031345"/>
    </source>
</evidence>
<protein>
    <recommendedName>
        <fullName evidence="3">Conserved oligomeric Golgi complex subunit 7</fullName>
    </recommendedName>
    <alternativeName>
        <fullName evidence="8">Component of oligomeric Golgi complex 7</fullName>
    </alternativeName>
</protein>
<dbReference type="EMBL" id="GG666479">
    <property type="protein sequence ID" value="EEN66097.1"/>
    <property type="molecule type" value="Genomic_DNA"/>
</dbReference>
<dbReference type="InParanoid" id="C3Y0W4"/>
<reference evidence="9" key="1">
    <citation type="journal article" date="2008" name="Nature">
        <title>The amphioxus genome and the evolution of the chordate karyotype.</title>
        <authorList>
            <consortium name="US DOE Joint Genome Institute (JGI-PGF)"/>
            <person name="Putnam N.H."/>
            <person name="Butts T."/>
            <person name="Ferrier D.E.K."/>
            <person name="Furlong R.F."/>
            <person name="Hellsten U."/>
            <person name="Kawashima T."/>
            <person name="Robinson-Rechavi M."/>
            <person name="Shoguchi E."/>
            <person name="Terry A."/>
            <person name="Yu J.-K."/>
            <person name="Benito-Gutierrez E.L."/>
            <person name="Dubchak I."/>
            <person name="Garcia-Fernandez J."/>
            <person name="Gibson-Brown J.J."/>
            <person name="Grigoriev I.V."/>
            <person name="Horton A.C."/>
            <person name="de Jong P.J."/>
            <person name="Jurka J."/>
            <person name="Kapitonov V.V."/>
            <person name="Kohara Y."/>
            <person name="Kuroki Y."/>
            <person name="Lindquist E."/>
            <person name="Lucas S."/>
            <person name="Osoegawa K."/>
            <person name="Pennacchio L.A."/>
            <person name="Salamov A.A."/>
            <person name="Satou Y."/>
            <person name="Sauka-Spengler T."/>
            <person name="Schmutz J."/>
            <person name="Shin-I T."/>
            <person name="Toyoda A."/>
            <person name="Bronner-Fraser M."/>
            <person name="Fujiyama A."/>
            <person name="Holland L.Z."/>
            <person name="Holland P.W.H."/>
            <person name="Satoh N."/>
            <person name="Rokhsar D.S."/>
        </authorList>
    </citation>
    <scope>NUCLEOTIDE SEQUENCE [LARGE SCALE GENOMIC DNA]</scope>
    <source>
        <strain evidence="9">S238N-H82</strain>
        <tissue evidence="9">Testes</tissue>
    </source>
</reference>
<evidence type="ECO:0000256" key="6">
    <source>
        <dbReference type="ARBA" id="ARBA00023034"/>
    </source>
</evidence>
<evidence type="ECO:0000256" key="4">
    <source>
        <dbReference type="ARBA" id="ARBA00022448"/>
    </source>
</evidence>
<gene>
    <name evidence="9" type="ORF">BRAFLDRAFT_115206</name>
</gene>
<comment type="subcellular location">
    <subcellularLocation>
        <location evidence="1">Golgi apparatus membrane</location>
        <topology evidence="1">Peripheral membrane protein</topology>
    </subcellularLocation>
</comment>
<evidence type="ECO:0000313" key="9">
    <source>
        <dbReference type="EMBL" id="EEN66097.1"/>
    </source>
</evidence>
<name>C3Y0W4_BRAFL</name>